<name>A0A5C7EYF0_9PROT</name>
<evidence type="ECO:0000313" key="3">
    <source>
        <dbReference type="Proteomes" id="UP000321201"/>
    </source>
</evidence>
<dbReference type="RefSeq" id="WP_147798213.1">
    <property type="nucleotide sequence ID" value="NZ_VPFL01000001.1"/>
</dbReference>
<proteinExistence type="predicted"/>
<protein>
    <submittedName>
        <fullName evidence="2">Uncharacterized protein</fullName>
    </submittedName>
</protein>
<dbReference type="InParanoid" id="A0A5C7EYF0"/>
<dbReference type="SUPFAM" id="SSF57997">
    <property type="entry name" value="Tropomyosin"/>
    <property type="match status" value="1"/>
</dbReference>
<accession>A0A5C7EYF0</accession>
<dbReference type="AlphaFoldDB" id="A0A5C7EYF0"/>
<comment type="caution">
    <text evidence="2">The sequence shown here is derived from an EMBL/GenBank/DDBJ whole genome shotgun (WGS) entry which is preliminary data.</text>
</comment>
<evidence type="ECO:0000313" key="2">
    <source>
        <dbReference type="EMBL" id="TXF13626.1"/>
    </source>
</evidence>
<evidence type="ECO:0000256" key="1">
    <source>
        <dbReference type="SAM" id="Coils"/>
    </source>
</evidence>
<gene>
    <name evidence="2" type="ORF">FR698_00475</name>
</gene>
<dbReference type="EMBL" id="VPFL01000001">
    <property type="protein sequence ID" value="TXF13626.1"/>
    <property type="molecule type" value="Genomic_DNA"/>
</dbReference>
<reference evidence="2 3" key="1">
    <citation type="submission" date="2019-08" db="EMBL/GenBank/DDBJ databases">
        <title>Pelomicrobium methylotrophicum gen. nov., sp. nov. a moderately thermophilic, facultatively anaerobic, lithoautotrophic and methylotrophic bacterium isolated from a terrestrial mud volcano.</title>
        <authorList>
            <person name="Slobodkina G.B."/>
            <person name="Merkel A.Y."/>
            <person name="Slobodkin A.I."/>
        </authorList>
    </citation>
    <scope>NUCLEOTIDE SEQUENCE [LARGE SCALE GENOMIC DNA]</scope>
    <source>
        <strain evidence="2 3">SM250</strain>
    </source>
</reference>
<organism evidence="2 3">
    <name type="scientific">Pelomicrobium methylotrophicum</name>
    <dbReference type="NCBI Taxonomy" id="2602750"/>
    <lineage>
        <taxon>Bacteria</taxon>
        <taxon>Pseudomonadati</taxon>
        <taxon>Pseudomonadota</taxon>
        <taxon>Hydrogenophilia</taxon>
        <taxon>Hydrogenophilia incertae sedis</taxon>
        <taxon>Pelomicrobium</taxon>
    </lineage>
</organism>
<keyword evidence="1" id="KW-0175">Coiled coil</keyword>
<sequence>MANSENIENLILEHLKALRNELQTFRTETRENFEQVKARLQSLEERAVLTERGLVNVHGDIALIQMRLDKTDSRLDRIERRLELTSA</sequence>
<dbReference type="Proteomes" id="UP000321201">
    <property type="component" value="Unassembled WGS sequence"/>
</dbReference>
<dbReference type="OrthoDB" id="7282689at2"/>
<feature type="coiled-coil region" evidence="1">
    <location>
        <begin position="26"/>
        <end position="81"/>
    </location>
</feature>
<keyword evidence="3" id="KW-1185">Reference proteome</keyword>